<evidence type="ECO:0000256" key="1">
    <source>
        <dbReference type="ARBA" id="ARBA00004651"/>
    </source>
</evidence>
<dbReference type="PANTHER" id="PTHR46272">
    <property type="entry name" value="G_PROTEIN_RECEP_F1_2 DOMAIN-CONTAINING PROTEIN"/>
    <property type="match status" value="1"/>
</dbReference>
<evidence type="ECO:0000256" key="6">
    <source>
        <dbReference type="ARBA" id="ARBA00023136"/>
    </source>
</evidence>
<dbReference type="PROSITE" id="PS50262">
    <property type="entry name" value="G_PROTEIN_RECEP_F1_2"/>
    <property type="match status" value="1"/>
</dbReference>
<dbReference type="Pfam" id="PF00001">
    <property type="entry name" value="7tm_1"/>
    <property type="match status" value="1"/>
</dbReference>
<evidence type="ECO:0000256" key="5">
    <source>
        <dbReference type="ARBA" id="ARBA00023040"/>
    </source>
</evidence>
<proteinExistence type="predicted"/>
<sequence>MKLTDHRDVNLLGIVILSCRQCGLSNCTTRYLVAMATADLLVIITEVLLRQINYYYFHMTFLDITPVCSVRAVLLSAATDCSVWFTVGFSFDQFVAICCQKLKTKYCTERSATAVLATTCTLLCLRNIPFYFIFEPWVMINNVLWFCVVKLSVYNDPAWVGFSWLDAVLTPLLPFALILLLNALTVRHILVTSRIRKGLRGQSKGEKPRDPEMENRRKSVILLFTISGSFILLWLVSVIEFLCYHITGADPGHYTQSQVIFRQTGLLYVFEIDNNDYLEILTKVNGHSLFLTESRL</sequence>
<evidence type="ECO:0000313" key="11">
    <source>
        <dbReference type="EMBL" id="GCC17784.1"/>
    </source>
</evidence>
<reference evidence="11 12" key="1">
    <citation type="journal article" date="2018" name="Nat. Ecol. Evol.">
        <title>Shark genomes provide insights into elasmobranch evolution and the origin of vertebrates.</title>
        <authorList>
            <person name="Hara Y"/>
            <person name="Yamaguchi K"/>
            <person name="Onimaru K"/>
            <person name="Kadota M"/>
            <person name="Koyanagi M"/>
            <person name="Keeley SD"/>
            <person name="Tatsumi K"/>
            <person name="Tanaka K"/>
            <person name="Motone F"/>
            <person name="Kageyama Y"/>
            <person name="Nozu R"/>
            <person name="Adachi N"/>
            <person name="Nishimura O"/>
            <person name="Nakagawa R"/>
            <person name="Tanegashima C"/>
            <person name="Kiyatake I"/>
            <person name="Matsumoto R"/>
            <person name="Murakumo K"/>
            <person name="Nishida K"/>
            <person name="Terakita A"/>
            <person name="Kuratani S"/>
            <person name="Sato K"/>
            <person name="Hyodo S Kuraku.S."/>
        </authorList>
    </citation>
    <scope>NUCLEOTIDE SEQUENCE [LARGE SCALE GENOMIC DNA]</scope>
</reference>
<keyword evidence="7" id="KW-0675">Receptor</keyword>
<name>A0A401RI27_CHIPU</name>
<dbReference type="GO" id="GO:0004930">
    <property type="term" value="F:G protein-coupled receptor activity"/>
    <property type="evidence" value="ECO:0007669"/>
    <property type="project" value="UniProtKB-KW"/>
</dbReference>
<keyword evidence="12" id="KW-1185">Reference proteome</keyword>
<evidence type="ECO:0000256" key="9">
    <source>
        <dbReference type="SAM" id="Phobius"/>
    </source>
</evidence>
<dbReference type="Proteomes" id="UP000287033">
    <property type="component" value="Unassembled WGS sequence"/>
</dbReference>
<dbReference type="EMBL" id="BEZZ01002791">
    <property type="protein sequence ID" value="GCC17784.1"/>
    <property type="molecule type" value="Genomic_DNA"/>
</dbReference>
<dbReference type="InterPro" id="IPR017452">
    <property type="entry name" value="GPCR_Rhodpsn_7TM"/>
</dbReference>
<keyword evidence="3 9" id="KW-0812">Transmembrane</keyword>
<protein>
    <recommendedName>
        <fullName evidence="10">G-protein coupled receptors family 1 profile domain-containing protein</fullName>
    </recommendedName>
</protein>
<comment type="caution">
    <text evidence="11">The sequence shown here is derived from an EMBL/GenBank/DDBJ whole genome shotgun (WGS) entry which is preliminary data.</text>
</comment>
<organism evidence="11 12">
    <name type="scientific">Chiloscyllium punctatum</name>
    <name type="common">Brownbanded bambooshark</name>
    <name type="synonym">Hemiscyllium punctatum</name>
    <dbReference type="NCBI Taxonomy" id="137246"/>
    <lineage>
        <taxon>Eukaryota</taxon>
        <taxon>Metazoa</taxon>
        <taxon>Chordata</taxon>
        <taxon>Craniata</taxon>
        <taxon>Vertebrata</taxon>
        <taxon>Chondrichthyes</taxon>
        <taxon>Elasmobranchii</taxon>
        <taxon>Galeomorphii</taxon>
        <taxon>Galeoidea</taxon>
        <taxon>Orectolobiformes</taxon>
        <taxon>Hemiscylliidae</taxon>
        <taxon>Chiloscyllium</taxon>
    </lineage>
</organism>
<dbReference type="InterPro" id="IPR052477">
    <property type="entry name" value="Orphan_GPCR1"/>
</dbReference>
<comment type="subcellular location">
    <subcellularLocation>
        <location evidence="1">Cell membrane</location>
        <topology evidence="1">Multi-pass membrane protein</topology>
    </subcellularLocation>
</comment>
<dbReference type="OMA" id="HIAICCQ"/>
<accession>A0A401RI27</accession>
<keyword evidence="6 9" id="KW-0472">Membrane</keyword>
<evidence type="ECO:0000256" key="7">
    <source>
        <dbReference type="ARBA" id="ARBA00023170"/>
    </source>
</evidence>
<dbReference type="OrthoDB" id="10040416at2759"/>
<evidence type="ECO:0000259" key="10">
    <source>
        <dbReference type="PROSITE" id="PS50262"/>
    </source>
</evidence>
<feature type="domain" description="G-protein coupled receptors family 1 profile" evidence="10">
    <location>
        <begin position="9"/>
        <end position="235"/>
    </location>
</feature>
<dbReference type="PANTHER" id="PTHR46272:SF6">
    <property type="entry name" value="G-PROTEIN COUPLED RECEPTOR 139-RELATED"/>
    <property type="match status" value="1"/>
</dbReference>
<evidence type="ECO:0000256" key="3">
    <source>
        <dbReference type="ARBA" id="ARBA00022692"/>
    </source>
</evidence>
<evidence type="ECO:0000256" key="4">
    <source>
        <dbReference type="ARBA" id="ARBA00022989"/>
    </source>
</evidence>
<feature type="transmembrane region" description="Helical" evidence="9">
    <location>
        <begin position="172"/>
        <end position="190"/>
    </location>
</feature>
<dbReference type="STRING" id="137246.A0A401RI27"/>
<feature type="transmembrane region" description="Helical" evidence="9">
    <location>
        <begin position="219"/>
        <end position="239"/>
    </location>
</feature>
<evidence type="ECO:0000256" key="8">
    <source>
        <dbReference type="ARBA" id="ARBA00023224"/>
    </source>
</evidence>
<keyword evidence="5" id="KW-0297">G-protein coupled receptor</keyword>
<dbReference type="AlphaFoldDB" id="A0A401RI27"/>
<dbReference type="SUPFAM" id="SSF81321">
    <property type="entry name" value="Family A G protein-coupled receptor-like"/>
    <property type="match status" value="1"/>
</dbReference>
<gene>
    <name evidence="11" type="ORF">chiPu_0020657</name>
</gene>
<feature type="transmembrane region" description="Helical" evidence="9">
    <location>
        <begin position="111"/>
        <end position="134"/>
    </location>
</feature>
<dbReference type="InterPro" id="IPR000276">
    <property type="entry name" value="GPCR_Rhodpsn"/>
</dbReference>
<feature type="transmembrane region" description="Helical" evidence="9">
    <location>
        <begin position="31"/>
        <end position="49"/>
    </location>
</feature>
<keyword evidence="4 9" id="KW-1133">Transmembrane helix</keyword>
<keyword evidence="8" id="KW-0807">Transducer</keyword>
<dbReference type="Gene3D" id="1.20.1070.10">
    <property type="entry name" value="Rhodopsin 7-helix transmembrane proteins"/>
    <property type="match status" value="1"/>
</dbReference>
<keyword evidence="2" id="KW-1003">Cell membrane</keyword>
<dbReference type="PROSITE" id="PS51257">
    <property type="entry name" value="PROKAR_LIPOPROTEIN"/>
    <property type="match status" value="1"/>
</dbReference>
<evidence type="ECO:0000313" key="12">
    <source>
        <dbReference type="Proteomes" id="UP000287033"/>
    </source>
</evidence>
<dbReference type="GO" id="GO:0005886">
    <property type="term" value="C:plasma membrane"/>
    <property type="evidence" value="ECO:0007669"/>
    <property type="project" value="UniProtKB-SubCell"/>
</dbReference>
<evidence type="ECO:0000256" key="2">
    <source>
        <dbReference type="ARBA" id="ARBA00022475"/>
    </source>
</evidence>